<dbReference type="PANTHER" id="PTHR30419">
    <property type="entry name" value="HTH-TYPE TRANSCRIPTIONAL REGULATOR YBHD"/>
    <property type="match status" value="1"/>
</dbReference>
<keyword evidence="4" id="KW-0804">Transcription</keyword>
<dbReference type="PROSITE" id="PS50931">
    <property type="entry name" value="HTH_LYSR"/>
    <property type="match status" value="1"/>
</dbReference>
<dbReference type="InterPro" id="IPR036390">
    <property type="entry name" value="WH_DNA-bd_sf"/>
</dbReference>
<dbReference type="GO" id="GO:0003677">
    <property type="term" value="F:DNA binding"/>
    <property type="evidence" value="ECO:0007669"/>
    <property type="project" value="UniProtKB-KW"/>
</dbReference>
<keyword evidence="3" id="KW-0238">DNA-binding</keyword>
<dbReference type="InterPro" id="IPR000847">
    <property type="entry name" value="LysR_HTH_N"/>
</dbReference>
<dbReference type="InterPro" id="IPR005119">
    <property type="entry name" value="LysR_subst-bd"/>
</dbReference>
<dbReference type="Gene3D" id="1.10.10.10">
    <property type="entry name" value="Winged helix-like DNA-binding domain superfamily/Winged helix DNA-binding domain"/>
    <property type="match status" value="1"/>
</dbReference>
<dbReference type="RefSeq" id="WP_055670282.1">
    <property type="nucleotide sequence ID" value="NZ_CXWD01000001.1"/>
</dbReference>
<dbReference type="GO" id="GO:0005829">
    <property type="term" value="C:cytosol"/>
    <property type="evidence" value="ECO:0007669"/>
    <property type="project" value="TreeGrafter"/>
</dbReference>
<evidence type="ECO:0000313" key="7">
    <source>
        <dbReference type="Proteomes" id="UP000053235"/>
    </source>
</evidence>
<keyword evidence="2" id="KW-0805">Transcription regulation</keyword>
<reference evidence="7" key="1">
    <citation type="submission" date="2015-07" db="EMBL/GenBank/DDBJ databases">
        <authorList>
            <person name="Rodrigo-Torres Lidia"/>
            <person name="Arahal R.David."/>
        </authorList>
    </citation>
    <scope>NUCLEOTIDE SEQUENCE [LARGE SCALE GENOMIC DNA]</scope>
    <source>
        <strain evidence="7">CECT 5112</strain>
    </source>
</reference>
<protein>
    <submittedName>
        <fullName evidence="6">HTH-type transcriptional regulator GltC</fullName>
    </submittedName>
</protein>
<dbReference type="Gene3D" id="3.40.190.10">
    <property type="entry name" value="Periplasmic binding protein-like II"/>
    <property type="match status" value="2"/>
</dbReference>
<name>A0A0M6ZNX7_9HYPH</name>
<evidence type="ECO:0000256" key="3">
    <source>
        <dbReference type="ARBA" id="ARBA00023125"/>
    </source>
</evidence>
<dbReference type="Pfam" id="PF00126">
    <property type="entry name" value="HTH_1"/>
    <property type="match status" value="1"/>
</dbReference>
<dbReference type="SUPFAM" id="SSF53850">
    <property type="entry name" value="Periplasmic binding protein-like II"/>
    <property type="match status" value="1"/>
</dbReference>
<feature type="domain" description="HTH lysR-type" evidence="5">
    <location>
        <begin position="13"/>
        <end position="70"/>
    </location>
</feature>
<evidence type="ECO:0000256" key="4">
    <source>
        <dbReference type="ARBA" id="ARBA00023163"/>
    </source>
</evidence>
<dbReference type="InterPro" id="IPR036388">
    <property type="entry name" value="WH-like_DNA-bd_sf"/>
</dbReference>
<evidence type="ECO:0000256" key="2">
    <source>
        <dbReference type="ARBA" id="ARBA00023015"/>
    </source>
</evidence>
<dbReference type="STRING" id="388408.LAX5112_00307"/>
<accession>A0A0M6ZNX7</accession>
<gene>
    <name evidence="6" type="primary">gltC_1</name>
    <name evidence="6" type="ORF">LAX5112_00307</name>
</gene>
<dbReference type="Pfam" id="PF03466">
    <property type="entry name" value="LysR_substrate"/>
    <property type="match status" value="1"/>
</dbReference>
<dbReference type="GO" id="GO:0003700">
    <property type="term" value="F:DNA-binding transcription factor activity"/>
    <property type="evidence" value="ECO:0007669"/>
    <property type="project" value="InterPro"/>
</dbReference>
<keyword evidence="7" id="KW-1185">Reference proteome</keyword>
<organism evidence="6 7">
    <name type="scientific">Roseibium alexandrii</name>
    <dbReference type="NCBI Taxonomy" id="388408"/>
    <lineage>
        <taxon>Bacteria</taxon>
        <taxon>Pseudomonadati</taxon>
        <taxon>Pseudomonadota</taxon>
        <taxon>Alphaproteobacteria</taxon>
        <taxon>Hyphomicrobiales</taxon>
        <taxon>Stappiaceae</taxon>
        <taxon>Roseibium</taxon>
    </lineage>
</organism>
<dbReference type="PANTHER" id="PTHR30419:SF2">
    <property type="entry name" value="LYSR FAMILY TRANSCRIPTIONAL REGULATOR"/>
    <property type="match status" value="1"/>
</dbReference>
<dbReference type="OrthoDB" id="5297263at2"/>
<comment type="similarity">
    <text evidence="1">Belongs to the LysR transcriptional regulatory family.</text>
</comment>
<dbReference type="Proteomes" id="UP000053235">
    <property type="component" value="Unassembled WGS sequence"/>
</dbReference>
<evidence type="ECO:0000259" key="5">
    <source>
        <dbReference type="PROSITE" id="PS50931"/>
    </source>
</evidence>
<evidence type="ECO:0000256" key="1">
    <source>
        <dbReference type="ARBA" id="ARBA00009437"/>
    </source>
</evidence>
<proteinExistence type="inferred from homology"/>
<dbReference type="EMBL" id="CXWD01000001">
    <property type="protein sequence ID" value="CTQ64465.1"/>
    <property type="molecule type" value="Genomic_DNA"/>
</dbReference>
<sequence>MRSARAQELARNLYSPAMRYFLAAAEAGSIRAASRELNIASSAVNRQILWLEEALGLQLFERVGRRMRLSQAGEVLLAHIRRTYSDFEGTVAELDALKGLRRGTVSIASVESVAERLLPAVISSFRRTYPGIHVNVSVYSSQEAARKVEAAEADVGFTFDPPDMSTLTAAFHHDLVIGAVMAPNHPLAEENGLSLADCLRYPVALPAEGLSIRARIDVIRSRIPGASMTYVEANSLRLMRALARDENVIGFQTQIGCEEDIEAGHLIFKPLKDEPLQADRLCVVTSSLRALALAPAMFFDHAVFALKERLASIDAN</sequence>
<dbReference type="SUPFAM" id="SSF46785">
    <property type="entry name" value="Winged helix' DNA-binding domain"/>
    <property type="match status" value="1"/>
</dbReference>
<dbReference type="InterPro" id="IPR050950">
    <property type="entry name" value="HTH-type_LysR_regulators"/>
</dbReference>
<dbReference type="AlphaFoldDB" id="A0A0M6ZNX7"/>
<evidence type="ECO:0000313" key="6">
    <source>
        <dbReference type="EMBL" id="CTQ64465.1"/>
    </source>
</evidence>